<feature type="compositionally biased region" description="Low complexity" evidence="1">
    <location>
        <begin position="193"/>
        <end position="206"/>
    </location>
</feature>
<feature type="compositionally biased region" description="Pro residues" evidence="1">
    <location>
        <begin position="104"/>
        <end position="119"/>
    </location>
</feature>
<keyword evidence="2" id="KW-0812">Transmembrane</keyword>
<feature type="domain" description="NAD glycohydrolase translocation F5/8 type C" evidence="3">
    <location>
        <begin position="233"/>
        <end position="364"/>
    </location>
</feature>
<keyword evidence="5" id="KW-1185">Reference proteome</keyword>
<feature type="transmembrane region" description="Helical" evidence="2">
    <location>
        <begin position="133"/>
        <end position="155"/>
    </location>
</feature>
<dbReference type="SUPFAM" id="SSF49785">
    <property type="entry name" value="Galactose-binding domain-like"/>
    <property type="match status" value="1"/>
</dbReference>
<keyword evidence="2" id="KW-0472">Membrane</keyword>
<evidence type="ECO:0000256" key="1">
    <source>
        <dbReference type="SAM" id="MobiDB-lite"/>
    </source>
</evidence>
<dbReference type="AlphaFoldDB" id="A0A930YKN0"/>
<dbReference type="Gene3D" id="2.60.120.260">
    <property type="entry name" value="Galactose-binding domain-like"/>
    <property type="match status" value="1"/>
</dbReference>
<evidence type="ECO:0000259" key="3">
    <source>
        <dbReference type="Pfam" id="PF25302"/>
    </source>
</evidence>
<organism evidence="4 5">
    <name type="scientific">Nocardioides islandensis</name>
    <dbReference type="NCBI Taxonomy" id="433663"/>
    <lineage>
        <taxon>Bacteria</taxon>
        <taxon>Bacillati</taxon>
        <taxon>Actinomycetota</taxon>
        <taxon>Actinomycetes</taxon>
        <taxon>Propionibacteriales</taxon>
        <taxon>Nocardioidaceae</taxon>
        <taxon>Nocardioides</taxon>
    </lineage>
</organism>
<evidence type="ECO:0000313" key="5">
    <source>
        <dbReference type="Proteomes" id="UP000640489"/>
    </source>
</evidence>
<accession>A0A930YKN0</accession>
<evidence type="ECO:0000313" key="4">
    <source>
        <dbReference type="EMBL" id="MBF4763785.1"/>
    </source>
</evidence>
<name>A0A930YKN0_9ACTN</name>
<dbReference type="NCBIfam" id="NF047619">
    <property type="entry name" value="NADase_discoid"/>
    <property type="match status" value="1"/>
</dbReference>
<gene>
    <name evidence="4" type="ORF">ISU07_11670</name>
</gene>
<reference evidence="4" key="1">
    <citation type="submission" date="2020-11" db="EMBL/GenBank/DDBJ databases">
        <title>Nocardioides sp. nov., isolated from Soil of Cynanchum wilfordii Hemsley rhizosphere.</title>
        <authorList>
            <person name="Lee J.-S."/>
            <person name="Suh M.K."/>
            <person name="Kim J.-S."/>
        </authorList>
    </citation>
    <scope>NUCLEOTIDE SEQUENCE</scope>
    <source>
        <strain evidence="4">KCTC 19275</strain>
    </source>
</reference>
<dbReference type="Proteomes" id="UP000640489">
    <property type="component" value="Unassembled WGS sequence"/>
</dbReference>
<dbReference type="InterPro" id="IPR008979">
    <property type="entry name" value="Galactose-bd-like_sf"/>
</dbReference>
<comment type="caution">
    <text evidence="4">The sequence shown here is derived from an EMBL/GenBank/DDBJ whole genome shotgun (WGS) entry which is preliminary data.</text>
</comment>
<feature type="compositionally biased region" description="Polar residues" evidence="1">
    <location>
        <begin position="169"/>
        <end position="192"/>
    </location>
</feature>
<dbReference type="InterPro" id="IPR057561">
    <property type="entry name" value="NADase_transloc"/>
</dbReference>
<feature type="region of interest" description="Disordered" evidence="1">
    <location>
        <begin position="160"/>
        <end position="212"/>
    </location>
</feature>
<feature type="region of interest" description="Disordered" evidence="1">
    <location>
        <begin position="1"/>
        <end position="129"/>
    </location>
</feature>
<dbReference type="RefSeq" id="WP_194706977.1">
    <property type="nucleotide sequence ID" value="NZ_JADKPN010000006.1"/>
</dbReference>
<evidence type="ECO:0000256" key="2">
    <source>
        <dbReference type="SAM" id="Phobius"/>
    </source>
</evidence>
<dbReference type="Pfam" id="PF25302">
    <property type="entry name" value="NADase_transloc"/>
    <property type="match status" value="1"/>
</dbReference>
<dbReference type="EMBL" id="JADKPN010000006">
    <property type="protein sequence ID" value="MBF4763785.1"/>
    <property type="molecule type" value="Genomic_DNA"/>
</dbReference>
<feature type="compositionally biased region" description="Low complexity" evidence="1">
    <location>
        <begin position="26"/>
        <end position="39"/>
    </location>
</feature>
<keyword evidence="2" id="KW-1133">Transmembrane helix</keyword>
<sequence length="371" mass="38248">MTTCARCGAEVGDASACPQCGQKVLSPQSSDQSSDQSSSGWTPEPPDWRTDTAERPAVRPPVEPQPAASTPGPPRFPLYADEAEESVSAHVEVEPDPAAHQPVPLDPAPYVPPPDPYGPPDEDADDGPGAPAWLPWAIVSLVMVLVAVGGVWLLMSGGDDTASDPAPASTVSEKIQANQSPTPRSTAPETSDSAPASQSASESAPAGDATDVAGQATATAPRNAPPNVDAFGNRTTYVAANMLDGSPSTCWRMAGDASGSELTFALAAPTTLTEVGLVNGYAKTALVGGRKLNWYAGNRRVLAVQWVFDDGTTLDQQLQSTKQMQTIDLETPVSTSTVTLRLVSVSAPGTGRSARDYTAVSEVSLVGTPAG</sequence>
<feature type="compositionally biased region" description="Basic and acidic residues" evidence="1">
    <location>
        <begin position="46"/>
        <end position="57"/>
    </location>
</feature>
<proteinExistence type="predicted"/>
<protein>
    <recommendedName>
        <fullName evidence="3">NAD glycohydrolase translocation F5/8 type C domain-containing protein</fullName>
    </recommendedName>
</protein>